<accession>A0A938B099</accession>
<organism evidence="3 4">
    <name type="scientific">Tectimicrobiota bacterium</name>
    <dbReference type="NCBI Taxonomy" id="2528274"/>
    <lineage>
        <taxon>Bacteria</taxon>
        <taxon>Pseudomonadati</taxon>
        <taxon>Nitrospinota/Tectimicrobiota group</taxon>
        <taxon>Candidatus Tectimicrobiota</taxon>
    </lineage>
</organism>
<dbReference type="Gene3D" id="3.30.1540.10">
    <property type="entry name" value="formyl-coa transferase, domain 3"/>
    <property type="match status" value="2"/>
</dbReference>
<evidence type="ECO:0000256" key="1">
    <source>
        <dbReference type="ARBA" id="ARBA00022679"/>
    </source>
</evidence>
<dbReference type="Proteomes" id="UP000712673">
    <property type="component" value="Unassembled WGS sequence"/>
</dbReference>
<dbReference type="PANTHER" id="PTHR48207">
    <property type="entry name" value="SUCCINATE--HYDROXYMETHYLGLUTARATE COA-TRANSFERASE"/>
    <property type="match status" value="1"/>
</dbReference>
<dbReference type="SUPFAM" id="SSF89796">
    <property type="entry name" value="CoA-transferase family III (CaiB/BaiF)"/>
    <property type="match status" value="2"/>
</dbReference>
<dbReference type="InterPro" id="IPR003673">
    <property type="entry name" value="CoA-Trfase_fam_III"/>
</dbReference>
<dbReference type="GO" id="GO:0008410">
    <property type="term" value="F:CoA-transferase activity"/>
    <property type="evidence" value="ECO:0007669"/>
    <property type="project" value="TreeGrafter"/>
</dbReference>
<protein>
    <submittedName>
        <fullName evidence="3">CoA transferase</fullName>
    </submittedName>
</protein>
<name>A0A938B099_UNCTE</name>
<reference evidence="3" key="1">
    <citation type="submission" date="2019-03" db="EMBL/GenBank/DDBJ databases">
        <title>Lake Tanganyika Metagenome-Assembled Genomes (MAGs).</title>
        <authorList>
            <person name="Tran P."/>
        </authorList>
    </citation>
    <scope>NUCLEOTIDE SEQUENCE</scope>
    <source>
        <strain evidence="3">K_DeepCast_65m_m2_066</strain>
    </source>
</reference>
<dbReference type="InterPro" id="IPR023606">
    <property type="entry name" value="CoA-Trfase_III_dom_1_sf"/>
</dbReference>
<evidence type="ECO:0000313" key="3">
    <source>
        <dbReference type="EMBL" id="MBM3223512.1"/>
    </source>
</evidence>
<dbReference type="PANTHER" id="PTHR48207:SF3">
    <property type="entry name" value="SUCCINATE--HYDROXYMETHYLGLUTARATE COA-TRANSFERASE"/>
    <property type="match status" value="1"/>
</dbReference>
<feature type="region of interest" description="Disordered" evidence="2">
    <location>
        <begin position="378"/>
        <end position="398"/>
    </location>
</feature>
<proteinExistence type="predicted"/>
<dbReference type="EMBL" id="VGLS01000154">
    <property type="protein sequence ID" value="MBM3223512.1"/>
    <property type="molecule type" value="Genomic_DNA"/>
</dbReference>
<dbReference type="Pfam" id="PF02515">
    <property type="entry name" value="CoA_transf_3"/>
    <property type="match status" value="2"/>
</dbReference>
<dbReference type="Gene3D" id="3.40.50.10540">
    <property type="entry name" value="Crotonobetainyl-coa:carnitine coa-transferase, domain 1"/>
    <property type="match status" value="2"/>
</dbReference>
<comment type="caution">
    <text evidence="3">The sequence shown here is derived from an EMBL/GenBank/DDBJ whole genome shotgun (WGS) entry which is preliminary data.</text>
</comment>
<sequence length="838" mass="92000">MSSSLTGVRVIDLTRGVAGPYASLLLAEQGAEVIKLEPPGGDPTRHFGPFPHDIPHAERSGLFLHLNRHKRSRVADPASAEGAARICALAREAHIVLEDYPPGSAAAWGWGWQTLHAAQPGLVMTSLTPFGQTGPYRDYRGSELTLQAMGGPLYTNGHQDREPLKLAGHYAHYHAGSVAALATLMALRRAEASGAGDWIDVAVYECQAGCRDRQVVNLTIAAYTGLAVKRLSATEFRMGAGVRPCRDGYVNIMGGANRLPRLVHLIGRADLQAHPHLMDPSGTVPDDLVAEIEGAYAAWLMERPKQEVVAAAQAAGLLAGAVYTVADVMRDPHFQVRNVWETIEHPATGPLQYPGRPFVLTRSPRRAPQRAPLLNEHADDSHVLPSQPSPPHVQISHDTPLGLPLAGLRVAEITVVWAGPHVTQLLAEWGAEVIRVEPVNKPQPYTRGMENVPRRTQAQALLAQGIPTRLVANEAGTDPWNRNASFNTHARHKRSMTCDMMTPEGHEALMRLLAQCDVLVENNVPETLDKANIAWEALHALNPRLIMLRMPALALDGPYRNYRAFGLHVEAMIGHTHLRGYPGESPELLSESLASDGLAGVQGAVAVLMALRHRERTGEGQLIEMPLTEGFLPTLGEFIMDYTMNGRDTPTQGNRHRWHAPHNVYPCRGADQWIALDVGTDTEFAALCQVLKAEHLQRDARFHSAPMRRQHVAALDEALAGLTREHDKEHLFHTLQAAGVCAAPVRTAVEVLDDPQLRARGFFVELPTADEQRLYRYPGLIFRMARTPNTLHAGPVRLGEHNREIYCDMLGYTPAQLTTLEQRGLVGTAYPHTVWRPE</sequence>
<dbReference type="InterPro" id="IPR050483">
    <property type="entry name" value="CoA-transferase_III_domain"/>
</dbReference>
<evidence type="ECO:0000313" key="4">
    <source>
        <dbReference type="Proteomes" id="UP000712673"/>
    </source>
</evidence>
<dbReference type="AlphaFoldDB" id="A0A938B099"/>
<evidence type="ECO:0000256" key="2">
    <source>
        <dbReference type="SAM" id="MobiDB-lite"/>
    </source>
</evidence>
<gene>
    <name evidence="3" type="ORF">FJZ47_06905</name>
</gene>
<dbReference type="InterPro" id="IPR044855">
    <property type="entry name" value="CoA-Trfase_III_dom3_sf"/>
</dbReference>
<keyword evidence="1 3" id="KW-0808">Transferase</keyword>